<keyword evidence="1" id="KW-0732">Signal</keyword>
<dbReference type="OrthoDB" id="9180710at2"/>
<feature type="signal peptide" evidence="1">
    <location>
        <begin position="1"/>
        <end position="22"/>
    </location>
</feature>
<sequence>MNSPRVHLILLIAAWTSGPAFAQTSPAYGQLASPVAPSQDPPLSDYLALLGQIAPAAQSAARTYIAAVRLRCGYEMDAGALRQIMARSGGDPVLMGLIRAEASQDAAARKQLVAQIPCSAKLVP</sequence>
<evidence type="ECO:0000313" key="3">
    <source>
        <dbReference type="Proteomes" id="UP000252884"/>
    </source>
</evidence>
<reference evidence="2 3" key="1">
    <citation type="submission" date="2018-07" db="EMBL/GenBank/DDBJ databases">
        <title>Genomic Encyclopedia of Type Strains, Phase IV (KMG-IV): sequencing the most valuable type-strain genomes for metagenomic binning, comparative biology and taxonomic classification.</title>
        <authorList>
            <person name="Goeker M."/>
        </authorList>
    </citation>
    <scope>NUCLEOTIDE SEQUENCE [LARGE SCALE GENOMIC DNA]</scope>
    <source>
        <strain evidence="2 3">DSM 21634</strain>
    </source>
</reference>
<protein>
    <submittedName>
        <fullName evidence="2">Uncharacterized protein</fullName>
    </submittedName>
</protein>
<evidence type="ECO:0000256" key="1">
    <source>
        <dbReference type="SAM" id="SignalP"/>
    </source>
</evidence>
<dbReference type="EMBL" id="QPJK01000013">
    <property type="protein sequence ID" value="RCW65088.1"/>
    <property type="molecule type" value="Genomic_DNA"/>
</dbReference>
<dbReference type="Proteomes" id="UP000252884">
    <property type="component" value="Unassembled WGS sequence"/>
</dbReference>
<dbReference type="RefSeq" id="WP_114471892.1">
    <property type="nucleotide sequence ID" value="NZ_QPJK01000013.1"/>
</dbReference>
<dbReference type="AlphaFoldDB" id="A0A368XDJ5"/>
<proteinExistence type="predicted"/>
<gene>
    <name evidence="2" type="ORF">DES41_11312</name>
</gene>
<name>A0A368XDJ5_9BURK</name>
<accession>A0A368XDJ5</accession>
<keyword evidence="3" id="KW-1185">Reference proteome</keyword>
<feature type="chain" id="PRO_5017041634" evidence="1">
    <location>
        <begin position="23"/>
        <end position="124"/>
    </location>
</feature>
<evidence type="ECO:0000313" key="2">
    <source>
        <dbReference type="EMBL" id="RCW65088.1"/>
    </source>
</evidence>
<comment type="caution">
    <text evidence="2">The sequence shown here is derived from an EMBL/GenBank/DDBJ whole genome shotgun (WGS) entry which is preliminary data.</text>
</comment>
<organism evidence="2 3">
    <name type="scientific">Pseudorhodoferax soli</name>
    <dbReference type="NCBI Taxonomy" id="545864"/>
    <lineage>
        <taxon>Bacteria</taxon>
        <taxon>Pseudomonadati</taxon>
        <taxon>Pseudomonadota</taxon>
        <taxon>Betaproteobacteria</taxon>
        <taxon>Burkholderiales</taxon>
        <taxon>Comamonadaceae</taxon>
    </lineage>
</organism>